<name>A0A2M4B724_9DIPT</name>
<proteinExistence type="predicted"/>
<dbReference type="AlphaFoldDB" id="A0A2M4B724"/>
<protein>
    <submittedName>
        <fullName evidence="1">Putative secreted protein</fullName>
    </submittedName>
</protein>
<reference evidence="1" key="1">
    <citation type="submission" date="2018-01" db="EMBL/GenBank/DDBJ databases">
        <title>An insight into the sialome of Amazonian anophelines.</title>
        <authorList>
            <person name="Ribeiro J.M."/>
            <person name="Scarpassa V."/>
            <person name="Calvo E."/>
        </authorList>
    </citation>
    <scope>NUCLEOTIDE SEQUENCE</scope>
    <source>
        <tissue evidence="1">Salivary glands</tissue>
    </source>
</reference>
<organism evidence="1">
    <name type="scientific">Anopheles triannulatus</name>
    <dbReference type="NCBI Taxonomy" id="58253"/>
    <lineage>
        <taxon>Eukaryota</taxon>
        <taxon>Metazoa</taxon>
        <taxon>Ecdysozoa</taxon>
        <taxon>Arthropoda</taxon>
        <taxon>Hexapoda</taxon>
        <taxon>Insecta</taxon>
        <taxon>Pterygota</taxon>
        <taxon>Neoptera</taxon>
        <taxon>Endopterygota</taxon>
        <taxon>Diptera</taxon>
        <taxon>Nematocera</taxon>
        <taxon>Culicoidea</taxon>
        <taxon>Culicidae</taxon>
        <taxon>Anophelinae</taxon>
        <taxon>Anopheles</taxon>
    </lineage>
</organism>
<accession>A0A2M4B724</accession>
<dbReference type="EMBL" id="GGFK01015528">
    <property type="protein sequence ID" value="MBW48849.1"/>
    <property type="molecule type" value="Transcribed_RNA"/>
</dbReference>
<evidence type="ECO:0000313" key="1">
    <source>
        <dbReference type="EMBL" id="MBW48849.1"/>
    </source>
</evidence>
<sequence length="70" mass="7998">MSEGAFGGALAPLGIALAQHQRRYLDLFSCFRFRVPLIYGKATPPRWGRGGKRLRVNLRRWNDRECDAAH</sequence>